<dbReference type="Gramene" id="Pp3c7_26490V3.1">
    <property type="protein sequence ID" value="PAC:32923462.CDS.1"/>
    <property type="gene ID" value="Pp3c7_26490"/>
</dbReference>
<dbReference type="AlphaFoldDB" id="A0A2K1KD66"/>
<proteinExistence type="predicted"/>
<reference evidence="2 4" key="2">
    <citation type="journal article" date="2018" name="Plant J.">
        <title>The Physcomitrella patens chromosome-scale assembly reveals moss genome structure and evolution.</title>
        <authorList>
            <person name="Lang D."/>
            <person name="Ullrich K.K."/>
            <person name="Murat F."/>
            <person name="Fuchs J."/>
            <person name="Jenkins J."/>
            <person name="Haas F.B."/>
            <person name="Piednoel M."/>
            <person name="Gundlach H."/>
            <person name="Van Bel M."/>
            <person name="Meyberg R."/>
            <person name="Vives C."/>
            <person name="Morata J."/>
            <person name="Symeonidi A."/>
            <person name="Hiss M."/>
            <person name="Muchero W."/>
            <person name="Kamisugi Y."/>
            <person name="Saleh O."/>
            <person name="Blanc G."/>
            <person name="Decker E.L."/>
            <person name="van Gessel N."/>
            <person name="Grimwood J."/>
            <person name="Hayes R.D."/>
            <person name="Graham S.W."/>
            <person name="Gunter L.E."/>
            <person name="McDaniel S.F."/>
            <person name="Hoernstein S.N.W."/>
            <person name="Larsson A."/>
            <person name="Li F.W."/>
            <person name="Perroud P.F."/>
            <person name="Phillips J."/>
            <person name="Ranjan P."/>
            <person name="Rokshar D.S."/>
            <person name="Rothfels C.J."/>
            <person name="Schneider L."/>
            <person name="Shu S."/>
            <person name="Stevenson D.W."/>
            <person name="Thummler F."/>
            <person name="Tillich M."/>
            <person name="Villarreal Aguilar J.C."/>
            <person name="Widiez T."/>
            <person name="Wong G.K."/>
            <person name="Wymore A."/>
            <person name="Zhang Y."/>
            <person name="Zimmer A.D."/>
            <person name="Quatrano R.S."/>
            <person name="Mayer K.F.X."/>
            <person name="Goodstein D."/>
            <person name="Casacuberta J.M."/>
            <person name="Vandepoele K."/>
            <person name="Reski R."/>
            <person name="Cuming A.C."/>
            <person name="Tuskan G.A."/>
            <person name="Maumus F."/>
            <person name="Salse J."/>
            <person name="Schmutz J."/>
            <person name="Rensing S.A."/>
        </authorList>
    </citation>
    <scope>NUCLEOTIDE SEQUENCE [LARGE SCALE GENOMIC DNA]</scope>
    <source>
        <strain evidence="3 4">cv. Gransden 2004</strain>
    </source>
</reference>
<feature type="region of interest" description="Disordered" evidence="1">
    <location>
        <begin position="1"/>
        <end position="31"/>
    </location>
</feature>
<protein>
    <submittedName>
        <fullName evidence="2 3">Uncharacterized protein</fullName>
    </submittedName>
</protein>
<dbReference type="InParanoid" id="A0A2K1KD66"/>
<reference evidence="2 4" key="1">
    <citation type="journal article" date="2008" name="Science">
        <title>The Physcomitrella genome reveals evolutionary insights into the conquest of land by plants.</title>
        <authorList>
            <person name="Rensing S."/>
            <person name="Lang D."/>
            <person name="Zimmer A."/>
            <person name="Terry A."/>
            <person name="Salamov A."/>
            <person name="Shapiro H."/>
            <person name="Nishiyama T."/>
            <person name="Perroud P.-F."/>
            <person name="Lindquist E."/>
            <person name="Kamisugi Y."/>
            <person name="Tanahashi T."/>
            <person name="Sakakibara K."/>
            <person name="Fujita T."/>
            <person name="Oishi K."/>
            <person name="Shin-I T."/>
            <person name="Kuroki Y."/>
            <person name="Toyoda A."/>
            <person name="Suzuki Y."/>
            <person name="Hashimoto A."/>
            <person name="Yamaguchi K."/>
            <person name="Sugano A."/>
            <person name="Kohara Y."/>
            <person name="Fujiyama A."/>
            <person name="Anterola A."/>
            <person name="Aoki S."/>
            <person name="Ashton N."/>
            <person name="Barbazuk W.B."/>
            <person name="Barker E."/>
            <person name="Bennetzen J."/>
            <person name="Bezanilla M."/>
            <person name="Blankenship R."/>
            <person name="Cho S.H."/>
            <person name="Dutcher S."/>
            <person name="Estelle M."/>
            <person name="Fawcett J.A."/>
            <person name="Gundlach H."/>
            <person name="Hanada K."/>
            <person name="Heyl A."/>
            <person name="Hicks K.A."/>
            <person name="Hugh J."/>
            <person name="Lohr M."/>
            <person name="Mayer K."/>
            <person name="Melkozernov A."/>
            <person name="Murata T."/>
            <person name="Nelson D."/>
            <person name="Pils B."/>
            <person name="Prigge M."/>
            <person name="Reiss B."/>
            <person name="Renner T."/>
            <person name="Rombauts S."/>
            <person name="Rushton P."/>
            <person name="Sanderfoot A."/>
            <person name="Schween G."/>
            <person name="Shiu S.-H."/>
            <person name="Stueber K."/>
            <person name="Theodoulou F.L."/>
            <person name="Tu H."/>
            <person name="Van de Peer Y."/>
            <person name="Verrier P.J."/>
            <person name="Waters E."/>
            <person name="Wood A."/>
            <person name="Yang L."/>
            <person name="Cove D."/>
            <person name="Cuming A."/>
            <person name="Hasebe M."/>
            <person name="Lucas S."/>
            <person name="Mishler D.B."/>
            <person name="Reski R."/>
            <person name="Grigoriev I."/>
            <person name="Quatrano R.S."/>
            <person name="Boore J.L."/>
        </authorList>
    </citation>
    <scope>NUCLEOTIDE SEQUENCE [LARGE SCALE GENOMIC DNA]</scope>
    <source>
        <strain evidence="3 4">cv. Gransden 2004</strain>
    </source>
</reference>
<dbReference type="Gramene" id="Pp3c7_26490V3.2">
    <property type="protein sequence ID" value="PAC:32923463.CDS.1"/>
    <property type="gene ID" value="Pp3c7_26490"/>
</dbReference>
<evidence type="ECO:0000256" key="1">
    <source>
        <dbReference type="SAM" id="MobiDB-lite"/>
    </source>
</evidence>
<dbReference type="Proteomes" id="UP000006727">
    <property type="component" value="Chromosome 7"/>
</dbReference>
<feature type="compositionally biased region" description="Polar residues" evidence="1">
    <location>
        <begin position="22"/>
        <end position="31"/>
    </location>
</feature>
<sequence>MSISKVARLDHAKTPTKHSFGHTWTSQTSPSFFQSEPDTLTIFTLSITQSQMLRPSREILSS</sequence>
<evidence type="ECO:0000313" key="4">
    <source>
        <dbReference type="Proteomes" id="UP000006727"/>
    </source>
</evidence>
<keyword evidence="4" id="KW-1185">Reference proteome</keyword>
<dbReference type="PaxDb" id="3218-PP1S97_234V6.1"/>
<organism evidence="2">
    <name type="scientific">Physcomitrium patens</name>
    <name type="common">Spreading-leaved earth moss</name>
    <name type="synonym">Physcomitrella patens</name>
    <dbReference type="NCBI Taxonomy" id="3218"/>
    <lineage>
        <taxon>Eukaryota</taxon>
        <taxon>Viridiplantae</taxon>
        <taxon>Streptophyta</taxon>
        <taxon>Embryophyta</taxon>
        <taxon>Bryophyta</taxon>
        <taxon>Bryophytina</taxon>
        <taxon>Bryopsida</taxon>
        <taxon>Funariidae</taxon>
        <taxon>Funariales</taxon>
        <taxon>Funariaceae</taxon>
        <taxon>Physcomitrium</taxon>
    </lineage>
</organism>
<accession>A0A2K1KD66</accession>
<dbReference type="EnsemblPlants" id="Pp3c7_26490V3.2">
    <property type="protein sequence ID" value="PAC:32923463.CDS.1"/>
    <property type="gene ID" value="Pp3c7_26490"/>
</dbReference>
<reference evidence="3" key="3">
    <citation type="submission" date="2020-12" db="UniProtKB">
        <authorList>
            <consortium name="EnsemblPlants"/>
        </authorList>
    </citation>
    <scope>IDENTIFICATION</scope>
</reference>
<evidence type="ECO:0000313" key="2">
    <source>
        <dbReference type="EMBL" id="PNR51721.1"/>
    </source>
</evidence>
<name>A0A2K1KD66_PHYPA</name>
<dbReference type="EnsemblPlants" id="Pp3c7_26490V3.1">
    <property type="protein sequence ID" value="PAC:32923462.CDS.1"/>
    <property type="gene ID" value="Pp3c7_26490"/>
</dbReference>
<gene>
    <name evidence="2" type="ORF">PHYPA_010909</name>
</gene>
<dbReference type="EMBL" id="ABEU02000007">
    <property type="protein sequence ID" value="PNR51721.1"/>
    <property type="molecule type" value="Genomic_DNA"/>
</dbReference>
<evidence type="ECO:0000313" key="3">
    <source>
        <dbReference type="EnsemblPlants" id="PAC:32923462.CDS.1"/>
    </source>
</evidence>